<dbReference type="Proteomes" id="UP000615593">
    <property type="component" value="Unassembled WGS sequence"/>
</dbReference>
<evidence type="ECO:0000259" key="3">
    <source>
        <dbReference type="PROSITE" id="PS50110"/>
    </source>
</evidence>
<dbReference type="GeneID" id="94368487"/>
<dbReference type="Gene3D" id="3.40.50.2300">
    <property type="match status" value="1"/>
</dbReference>
<evidence type="ECO:0000256" key="1">
    <source>
        <dbReference type="ARBA" id="ARBA00023125"/>
    </source>
</evidence>
<dbReference type="RefSeq" id="WP_027883983.1">
    <property type="nucleotide sequence ID" value="NZ_BMWY01000002.1"/>
</dbReference>
<dbReference type="SUPFAM" id="SSF52172">
    <property type="entry name" value="CheY-like"/>
    <property type="match status" value="1"/>
</dbReference>
<evidence type="ECO:0000313" key="5">
    <source>
        <dbReference type="Proteomes" id="UP000615593"/>
    </source>
</evidence>
<dbReference type="PANTHER" id="PTHR43214">
    <property type="entry name" value="TWO-COMPONENT RESPONSE REGULATOR"/>
    <property type="match status" value="1"/>
</dbReference>
<dbReference type="InterPro" id="IPR001789">
    <property type="entry name" value="Sig_transdc_resp-reg_receiver"/>
</dbReference>
<sequence>MSRIQKVIIAEDVKSIHQGLASVMQEINIAETEFVQYCDDAYLLIKKAEQNQEPYHLLITDLSFARDHRDVNLEDGEALIKALKEEQIDIKILVFSIEDRAQKIKKFSKYLDIDAYVCKGRNDQKDLKQAIHHLNKGKKFYSEAVGNRCEENKQYEITNYDIKILELLEEGYHQSEISTRFKDENRNPSSTSSIEKRINNLKNFFKAKNTTNLVAKAKDLGVI</sequence>
<dbReference type="PROSITE" id="PS50110">
    <property type="entry name" value="RESPONSE_REGULATORY"/>
    <property type="match status" value="1"/>
</dbReference>
<comment type="caution">
    <text evidence="4">The sequence shown here is derived from an EMBL/GenBank/DDBJ whole genome shotgun (WGS) entry which is preliminary data.</text>
</comment>
<keyword evidence="5" id="KW-1185">Reference proteome</keyword>
<dbReference type="PANTHER" id="PTHR43214:SF17">
    <property type="entry name" value="TRANSCRIPTIONAL REGULATORY PROTEIN RCSB"/>
    <property type="match status" value="1"/>
</dbReference>
<name>A0ABQ3BKH6_9FLAO</name>
<keyword evidence="2" id="KW-0597">Phosphoprotein</keyword>
<dbReference type="InterPro" id="IPR039420">
    <property type="entry name" value="WalR-like"/>
</dbReference>
<organism evidence="4 5">
    <name type="scientific">Mesonia mobilis</name>
    <dbReference type="NCBI Taxonomy" id="369791"/>
    <lineage>
        <taxon>Bacteria</taxon>
        <taxon>Pseudomonadati</taxon>
        <taxon>Bacteroidota</taxon>
        <taxon>Flavobacteriia</taxon>
        <taxon>Flavobacteriales</taxon>
        <taxon>Flavobacteriaceae</taxon>
        <taxon>Mesonia</taxon>
    </lineage>
</organism>
<protein>
    <recommendedName>
        <fullName evidence="3">Response regulatory domain-containing protein</fullName>
    </recommendedName>
</protein>
<dbReference type="EMBL" id="BMWY01000002">
    <property type="protein sequence ID" value="GGZ49209.1"/>
    <property type="molecule type" value="Genomic_DNA"/>
</dbReference>
<dbReference type="InterPro" id="IPR011006">
    <property type="entry name" value="CheY-like_superfamily"/>
</dbReference>
<gene>
    <name evidence="4" type="ORF">GCM10008088_08240</name>
</gene>
<reference evidence="5" key="1">
    <citation type="journal article" date="2019" name="Int. J. Syst. Evol. Microbiol.">
        <title>The Global Catalogue of Microorganisms (GCM) 10K type strain sequencing project: providing services to taxonomists for standard genome sequencing and annotation.</title>
        <authorList>
            <consortium name="The Broad Institute Genomics Platform"/>
            <consortium name="The Broad Institute Genome Sequencing Center for Infectious Disease"/>
            <person name="Wu L."/>
            <person name="Ma J."/>
        </authorList>
    </citation>
    <scope>NUCLEOTIDE SEQUENCE [LARGE SCALE GENOMIC DNA]</scope>
    <source>
        <strain evidence="5">KCTC 12708</strain>
    </source>
</reference>
<feature type="domain" description="Response regulatory" evidence="3">
    <location>
        <begin position="6"/>
        <end position="134"/>
    </location>
</feature>
<keyword evidence="1" id="KW-0238">DNA-binding</keyword>
<feature type="modified residue" description="4-aspartylphosphate" evidence="2">
    <location>
        <position position="61"/>
    </location>
</feature>
<accession>A0ABQ3BKH6</accession>
<evidence type="ECO:0000313" key="4">
    <source>
        <dbReference type="EMBL" id="GGZ49209.1"/>
    </source>
</evidence>
<evidence type="ECO:0000256" key="2">
    <source>
        <dbReference type="PROSITE-ProRule" id="PRU00169"/>
    </source>
</evidence>
<proteinExistence type="predicted"/>